<keyword evidence="2" id="KW-1185">Reference proteome</keyword>
<dbReference type="AlphaFoldDB" id="A0A4Z2JCN7"/>
<organism evidence="1 2">
    <name type="scientific">Liparis tanakae</name>
    <name type="common">Tanaka's snailfish</name>
    <dbReference type="NCBI Taxonomy" id="230148"/>
    <lineage>
        <taxon>Eukaryota</taxon>
        <taxon>Metazoa</taxon>
        <taxon>Chordata</taxon>
        <taxon>Craniata</taxon>
        <taxon>Vertebrata</taxon>
        <taxon>Euteleostomi</taxon>
        <taxon>Actinopterygii</taxon>
        <taxon>Neopterygii</taxon>
        <taxon>Teleostei</taxon>
        <taxon>Neoteleostei</taxon>
        <taxon>Acanthomorphata</taxon>
        <taxon>Eupercaria</taxon>
        <taxon>Perciformes</taxon>
        <taxon>Cottioidei</taxon>
        <taxon>Cottales</taxon>
        <taxon>Liparidae</taxon>
        <taxon>Liparis</taxon>
    </lineage>
</organism>
<accession>A0A4Z2JCN7</accession>
<dbReference type="Proteomes" id="UP000314294">
    <property type="component" value="Unassembled WGS sequence"/>
</dbReference>
<dbReference type="EMBL" id="SRLO01000012">
    <property type="protein sequence ID" value="TNN87072.1"/>
    <property type="molecule type" value="Genomic_DNA"/>
</dbReference>
<evidence type="ECO:0000313" key="2">
    <source>
        <dbReference type="Proteomes" id="UP000314294"/>
    </source>
</evidence>
<name>A0A4Z2JCN7_9TELE</name>
<evidence type="ECO:0000313" key="1">
    <source>
        <dbReference type="EMBL" id="TNN87072.1"/>
    </source>
</evidence>
<comment type="caution">
    <text evidence="1">The sequence shown here is derived from an EMBL/GenBank/DDBJ whole genome shotgun (WGS) entry which is preliminary data.</text>
</comment>
<reference evidence="1 2" key="1">
    <citation type="submission" date="2019-03" db="EMBL/GenBank/DDBJ databases">
        <title>First draft genome of Liparis tanakae, snailfish: a comprehensive survey of snailfish specific genes.</title>
        <authorList>
            <person name="Kim W."/>
            <person name="Song I."/>
            <person name="Jeong J.-H."/>
            <person name="Kim D."/>
            <person name="Kim S."/>
            <person name="Ryu S."/>
            <person name="Song J.Y."/>
            <person name="Lee S.K."/>
        </authorList>
    </citation>
    <scope>NUCLEOTIDE SEQUENCE [LARGE SCALE GENOMIC DNA]</scope>
    <source>
        <tissue evidence="1">Muscle</tissue>
    </source>
</reference>
<protein>
    <submittedName>
        <fullName evidence="1">Uncharacterized protein</fullName>
    </submittedName>
</protein>
<proteinExistence type="predicted"/>
<gene>
    <name evidence="1" type="ORF">EYF80_002827</name>
</gene>
<sequence length="112" mass="12526">MGSGFTTVSATRTILRLHSQRVNPSALTLSNSQKNASTTVGVDDFGLRKSHFKIMKDCGFVQMRARKPRLRLAGIWMSSRATEDGVKGRVTEKIFFVSIINVVDSTLSFRRF</sequence>